<name>A0A250JAR1_9BACT</name>
<protein>
    <submittedName>
        <fullName evidence="6">LysR family transcriptional regulator</fullName>
    </submittedName>
</protein>
<dbReference type="InterPro" id="IPR058163">
    <property type="entry name" value="LysR-type_TF_proteobact-type"/>
</dbReference>
<proteinExistence type="inferred from homology"/>
<evidence type="ECO:0000256" key="2">
    <source>
        <dbReference type="ARBA" id="ARBA00023015"/>
    </source>
</evidence>
<dbReference type="InterPro" id="IPR036388">
    <property type="entry name" value="WH-like_DNA-bd_sf"/>
</dbReference>
<accession>A0A250JAR1</accession>
<dbReference type="EMBL" id="CP022098">
    <property type="protein sequence ID" value="ATB40256.1"/>
    <property type="molecule type" value="Genomic_DNA"/>
</dbReference>
<dbReference type="KEGG" id="cfus:CYFUS_005704"/>
<organism evidence="6 7">
    <name type="scientific">Cystobacter fuscus</name>
    <dbReference type="NCBI Taxonomy" id="43"/>
    <lineage>
        <taxon>Bacteria</taxon>
        <taxon>Pseudomonadati</taxon>
        <taxon>Myxococcota</taxon>
        <taxon>Myxococcia</taxon>
        <taxon>Myxococcales</taxon>
        <taxon>Cystobacterineae</taxon>
        <taxon>Archangiaceae</taxon>
        <taxon>Cystobacter</taxon>
    </lineage>
</organism>
<feature type="domain" description="HTH lysR-type" evidence="5">
    <location>
        <begin position="1"/>
        <end position="58"/>
    </location>
</feature>
<evidence type="ECO:0000256" key="1">
    <source>
        <dbReference type="ARBA" id="ARBA00009437"/>
    </source>
</evidence>
<dbReference type="Pfam" id="PF00126">
    <property type="entry name" value="HTH_1"/>
    <property type="match status" value="1"/>
</dbReference>
<dbReference type="InterPro" id="IPR005119">
    <property type="entry name" value="LysR_subst-bd"/>
</dbReference>
<dbReference type="AlphaFoldDB" id="A0A250JAR1"/>
<dbReference type="GO" id="GO:0006351">
    <property type="term" value="P:DNA-templated transcription"/>
    <property type="evidence" value="ECO:0007669"/>
    <property type="project" value="TreeGrafter"/>
</dbReference>
<dbReference type="SUPFAM" id="SSF53850">
    <property type="entry name" value="Periplasmic binding protein-like II"/>
    <property type="match status" value="1"/>
</dbReference>
<evidence type="ECO:0000313" key="6">
    <source>
        <dbReference type="EMBL" id="ATB40256.1"/>
    </source>
</evidence>
<dbReference type="GO" id="GO:0003700">
    <property type="term" value="F:DNA-binding transcription factor activity"/>
    <property type="evidence" value="ECO:0007669"/>
    <property type="project" value="InterPro"/>
</dbReference>
<dbReference type="PROSITE" id="PS50931">
    <property type="entry name" value="HTH_LYSR"/>
    <property type="match status" value="1"/>
</dbReference>
<dbReference type="GO" id="GO:0043565">
    <property type="term" value="F:sequence-specific DNA binding"/>
    <property type="evidence" value="ECO:0007669"/>
    <property type="project" value="TreeGrafter"/>
</dbReference>
<dbReference type="Gene3D" id="3.40.190.290">
    <property type="match status" value="1"/>
</dbReference>
<keyword evidence="3" id="KW-0238">DNA-binding</keyword>
<dbReference type="PANTHER" id="PTHR30537">
    <property type="entry name" value="HTH-TYPE TRANSCRIPTIONAL REGULATOR"/>
    <property type="match status" value="1"/>
</dbReference>
<gene>
    <name evidence="6" type="ORF">CYFUS_005704</name>
</gene>
<dbReference type="Proteomes" id="UP000217257">
    <property type="component" value="Chromosome"/>
</dbReference>
<keyword evidence="2" id="KW-0805">Transcription regulation</keyword>
<evidence type="ECO:0000256" key="3">
    <source>
        <dbReference type="ARBA" id="ARBA00023125"/>
    </source>
</evidence>
<evidence type="ECO:0000259" key="5">
    <source>
        <dbReference type="PROSITE" id="PS50931"/>
    </source>
</evidence>
<evidence type="ECO:0000313" key="7">
    <source>
        <dbReference type="Proteomes" id="UP000217257"/>
    </source>
</evidence>
<evidence type="ECO:0000256" key="4">
    <source>
        <dbReference type="ARBA" id="ARBA00023163"/>
    </source>
</evidence>
<comment type="similarity">
    <text evidence="1">Belongs to the LysR transcriptional regulatory family.</text>
</comment>
<keyword evidence="4" id="KW-0804">Transcription</keyword>
<dbReference type="InterPro" id="IPR036390">
    <property type="entry name" value="WH_DNA-bd_sf"/>
</dbReference>
<dbReference type="InterPro" id="IPR000847">
    <property type="entry name" value="LysR_HTH_N"/>
</dbReference>
<reference evidence="6 7" key="1">
    <citation type="submission" date="2017-06" db="EMBL/GenBank/DDBJ databases">
        <title>Sequencing and comparative analysis of myxobacterial genomes.</title>
        <authorList>
            <person name="Rupp O."/>
            <person name="Goesmann A."/>
            <person name="Sogaard-Andersen L."/>
        </authorList>
    </citation>
    <scope>NUCLEOTIDE SEQUENCE [LARGE SCALE GENOMIC DNA]</scope>
    <source>
        <strain evidence="6 7">DSM 52655</strain>
    </source>
</reference>
<dbReference type="PANTHER" id="PTHR30537:SF3">
    <property type="entry name" value="TRANSCRIPTIONAL REGULATORY PROTEIN"/>
    <property type="match status" value="1"/>
</dbReference>
<dbReference type="Pfam" id="PF03466">
    <property type="entry name" value="LysR_substrate"/>
    <property type="match status" value="1"/>
</dbReference>
<dbReference type="Gene3D" id="1.10.10.10">
    <property type="entry name" value="Winged helix-like DNA-binding domain superfamily/Winged helix DNA-binding domain"/>
    <property type="match status" value="1"/>
</dbReference>
<dbReference type="RefSeq" id="WP_095988153.1">
    <property type="nucleotide sequence ID" value="NZ_CP022098.1"/>
</dbReference>
<sequence length="291" mass="31517">MNWDDTRIFLALSREASLRGAARALGVDQATVGRRIAAMERDLGARLFLRASDGYLLTPAGESALAAARRMESAALELQAKVDGQDEALSGTVRVTCTDSIAIDFLIPALAALHEAQPGIRVDLEVSTQMLNLTRRQADIAIRNMKPENPDLFVRRITRWPVALFASEGYLAARGEPAPNTEFAGHDLVAYKGYLEGGKGLTLLDEPARQGRIAAALNSSLLVRRAVAAGLGIGEMPVYMGEKEGLVRIWPGRTRKADYEVWLVTHPDLRGTARVRTVAESLMAAIQGSVD</sequence>
<dbReference type="SUPFAM" id="SSF46785">
    <property type="entry name" value="Winged helix' DNA-binding domain"/>
    <property type="match status" value="1"/>
</dbReference>